<keyword evidence="3" id="KW-0479">Metal-binding</keyword>
<accession>R4KRY2</accession>
<dbReference type="GO" id="GO:0046872">
    <property type="term" value="F:metal ion binding"/>
    <property type="evidence" value="ECO:0007669"/>
    <property type="project" value="UniProtKB-KW"/>
</dbReference>
<dbReference type="HOGENOM" id="CLU_072599_3_0_9"/>
<dbReference type="PROSITE" id="PS00365">
    <property type="entry name" value="NIR_SIR"/>
    <property type="match status" value="1"/>
</dbReference>
<organism evidence="9 10">
    <name type="scientific">Desulfoscipio gibsoniae DSM 7213</name>
    <dbReference type="NCBI Taxonomy" id="767817"/>
    <lineage>
        <taxon>Bacteria</taxon>
        <taxon>Bacillati</taxon>
        <taxon>Bacillota</taxon>
        <taxon>Clostridia</taxon>
        <taxon>Eubacteriales</taxon>
        <taxon>Desulfallaceae</taxon>
        <taxon>Desulfoscipio</taxon>
    </lineage>
</organism>
<evidence type="ECO:0000256" key="6">
    <source>
        <dbReference type="ARBA" id="ARBA00023014"/>
    </source>
</evidence>
<keyword evidence="10" id="KW-1185">Reference proteome</keyword>
<evidence type="ECO:0000256" key="1">
    <source>
        <dbReference type="ARBA" id="ARBA00022485"/>
    </source>
</evidence>
<proteinExistence type="predicted"/>
<sequence>MEGIVKQTNGAVAVIPATPGGLVNGEQLLKIAQLVNEGAGLAKFTTGEHIVILTAEDKVDQVRQELASVGLGIAPVGPVVRNVKTCPGGLCEFALQEALNDGLSIDKKFSGQDMPNAVKIAFSGCPRNCMEARCSDIGFVGTKNGYKLYIGGKGGNQILGELLDKDITSEELINYTEHIITVYKNNANPKERLASVINRIGIEQFKINLK</sequence>
<dbReference type="EMBL" id="CP003273">
    <property type="protein sequence ID" value="AGL03340.1"/>
    <property type="molecule type" value="Genomic_DNA"/>
</dbReference>
<dbReference type="InterPro" id="IPR006066">
    <property type="entry name" value="NO2/SO3_Rdtase_FeS/sirohaem_BS"/>
</dbReference>
<dbReference type="eggNOG" id="COG1251">
    <property type="taxonomic scope" value="Bacteria"/>
</dbReference>
<keyword evidence="6" id="KW-0411">Iron-sulfur</keyword>
<evidence type="ECO:0000256" key="5">
    <source>
        <dbReference type="ARBA" id="ARBA00023004"/>
    </source>
</evidence>
<dbReference type="GO" id="GO:0020037">
    <property type="term" value="F:heme binding"/>
    <property type="evidence" value="ECO:0007669"/>
    <property type="project" value="InterPro"/>
</dbReference>
<dbReference type="Gene3D" id="3.30.413.10">
    <property type="entry name" value="Sulfite Reductase Hemoprotein, domain 1"/>
    <property type="match status" value="1"/>
</dbReference>
<evidence type="ECO:0000313" key="10">
    <source>
        <dbReference type="Proteomes" id="UP000013520"/>
    </source>
</evidence>
<dbReference type="SUPFAM" id="SSF55124">
    <property type="entry name" value="Nitrite/Sulfite reductase N-terminal domain-like"/>
    <property type="match status" value="1"/>
</dbReference>
<evidence type="ECO:0000259" key="8">
    <source>
        <dbReference type="Pfam" id="PF03460"/>
    </source>
</evidence>
<dbReference type="GO" id="GO:0016491">
    <property type="term" value="F:oxidoreductase activity"/>
    <property type="evidence" value="ECO:0007669"/>
    <property type="project" value="UniProtKB-KW"/>
</dbReference>
<dbReference type="GO" id="GO:0051539">
    <property type="term" value="F:4 iron, 4 sulfur cluster binding"/>
    <property type="evidence" value="ECO:0007669"/>
    <property type="project" value="UniProtKB-KW"/>
</dbReference>
<protein>
    <submittedName>
        <fullName evidence="9">NAD(P)H-nitrite reductase</fullName>
    </submittedName>
</protein>
<keyword evidence="2" id="KW-0349">Heme</keyword>
<evidence type="ECO:0000256" key="2">
    <source>
        <dbReference type="ARBA" id="ARBA00022617"/>
    </source>
</evidence>
<dbReference type="InterPro" id="IPR006067">
    <property type="entry name" value="NO2/SO3_Rdtase_4Fe4S_dom"/>
</dbReference>
<dbReference type="InterPro" id="IPR045854">
    <property type="entry name" value="NO2/SO3_Rdtase_4Fe4S_sf"/>
</dbReference>
<evidence type="ECO:0000256" key="4">
    <source>
        <dbReference type="ARBA" id="ARBA00023002"/>
    </source>
</evidence>
<evidence type="ECO:0000256" key="3">
    <source>
        <dbReference type="ARBA" id="ARBA00022723"/>
    </source>
</evidence>
<dbReference type="Pfam" id="PF03460">
    <property type="entry name" value="NIR_SIR_ferr"/>
    <property type="match status" value="1"/>
</dbReference>
<name>R4KRY2_9FIRM</name>
<dbReference type="InterPro" id="IPR036136">
    <property type="entry name" value="Nit/Sulf_reduc_fer-like_dom_sf"/>
</dbReference>
<dbReference type="InterPro" id="IPR005117">
    <property type="entry name" value="NiRdtase/SiRdtase_haem-b_fer"/>
</dbReference>
<dbReference type="PANTHER" id="PTHR43809">
    <property type="entry name" value="NITRITE REDUCTASE (NADH) LARGE SUBUNIT"/>
    <property type="match status" value="1"/>
</dbReference>
<keyword evidence="1" id="KW-0004">4Fe-4S</keyword>
<keyword evidence="5" id="KW-0408">Iron</keyword>
<dbReference type="RefSeq" id="WP_006521621.1">
    <property type="nucleotide sequence ID" value="NC_021184.1"/>
</dbReference>
<feature type="domain" description="Nitrite/sulphite reductase 4Fe-4S" evidence="7">
    <location>
        <begin position="77"/>
        <end position="206"/>
    </location>
</feature>
<dbReference type="KEGG" id="dgi:Desgi_4081"/>
<dbReference type="AlphaFoldDB" id="R4KRY2"/>
<reference evidence="9 10" key="1">
    <citation type="submission" date="2012-01" db="EMBL/GenBank/DDBJ databases">
        <title>Complete sequence of Desulfotomaculum gibsoniae DSM 7213.</title>
        <authorList>
            <consortium name="US DOE Joint Genome Institute"/>
            <person name="Lucas S."/>
            <person name="Han J."/>
            <person name="Lapidus A."/>
            <person name="Cheng J.-F."/>
            <person name="Goodwin L."/>
            <person name="Pitluck S."/>
            <person name="Peters L."/>
            <person name="Ovchinnikova G."/>
            <person name="Teshima H."/>
            <person name="Detter J.C."/>
            <person name="Han C."/>
            <person name="Tapia R."/>
            <person name="Land M."/>
            <person name="Hauser L."/>
            <person name="Kyrpides N."/>
            <person name="Ivanova N."/>
            <person name="Pagani I."/>
            <person name="Parshina S."/>
            <person name="Plugge C."/>
            <person name="Muyzer G."/>
            <person name="Kuever J."/>
            <person name="Ivanova A."/>
            <person name="Nazina T."/>
            <person name="Klenk H.-P."/>
            <person name="Brambilla E."/>
            <person name="Spring S."/>
            <person name="Stams A.F."/>
            <person name="Woyke T."/>
        </authorList>
    </citation>
    <scope>NUCLEOTIDE SEQUENCE [LARGE SCALE GENOMIC DNA]</scope>
    <source>
        <strain evidence="9 10">DSM 7213</strain>
    </source>
</reference>
<evidence type="ECO:0000259" key="7">
    <source>
        <dbReference type="Pfam" id="PF01077"/>
    </source>
</evidence>
<dbReference type="OrthoDB" id="9800558at2"/>
<dbReference type="SUPFAM" id="SSF56014">
    <property type="entry name" value="Nitrite and sulphite reductase 4Fe-4S domain-like"/>
    <property type="match status" value="1"/>
</dbReference>
<evidence type="ECO:0000313" key="9">
    <source>
        <dbReference type="EMBL" id="AGL03340.1"/>
    </source>
</evidence>
<gene>
    <name evidence="9" type="ORF">Desgi_4081</name>
</gene>
<dbReference type="PANTHER" id="PTHR43809:SF1">
    <property type="entry name" value="NITRITE REDUCTASE (NADH) LARGE SUBUNIT"/>
    <property type="match status" value="1"/>
</dbReference>
<keyword evidence="4" id="KW-0560">Oxidoreductase</keyword>
<dbReference type="Pfam" id="PF01077">
    <property type="entry name" value="NIR_SIR"/>
    <property type="match status" value="1"/>
</dbReference>
<dbReference type="Proteomes" id="UP000013520">
    <property type="component" value="Chromosome"/>
</dbReference>
<feature type="domain" description="Nitrite/Sulfite reductase ferredoxin-like" evidence="8">
    <location>
        <begin position="6"/>
        <end position="68"/>
    </location>
</feature>
<dbReference type="InterPro" id="IPR052034">
    <property type="entry name" value="NasD-like"/>
</dbReference>
<dbReference type="STRING" id="767817.Desgi_4081"/>